<accession>V4HYJ2</accession>
<dbReference type="Proteomes" id="UP000017820">
    <property type="component" value="Unassembled WGS sequence"/>
</dbReference>
<evidence type="ECO:0000256" key="1">
    <source>
        <dbReference type="SAM" id="Phobius"/>
    </source>
</evidence>
<keyword evidence="1" id="KW-0472">Membrane</keyword>
<comment type="caution">
    <text evidence="2">The sequence shown here is derived from an EMBL/GenBank/DDBJ whole genome shotgun (WGS) entry which is preliminary data.</text>
</comment>
<evidence type="ECO:0000313" key="2">
    <source>
        <dbReference type="EMBL" id="ESP94853.1"/>
    </source>
</evidence>
<dbReference type="AlphaFoldDB" id="V4HYJ2"/>
<protein>
    <submittedName>
        <fullName evidence="2">Uncharacterized protein</fullName>
    </submittedName>
</protein>
<evidence type="ECO:0000313" key="3">
    <source>
        <dbReference type="Proteomes" id="UP000017820"/>
    </source>
</evidence>
<sequence length="62" mass="6967">MNLAKLKCRYVPNLLGLCKANVKNITRLFKNYQIGSLFALCCLFLDGYLLQFAPSSSCRTSC</sequence>
<keyword evidence="1" id="KW-0812">Transmembrane</keyword>
<feature type="transmembrane region" description="Helical" evidence="1">
    <location>
        <begin position="34"/>
        <end position="53"/>
    </location>
</feature>
<organism evidence="2 3">
    <name type="scientific">Pseudoalteromonas luteoviolacea (strain 2ta16)</name>
    <dbReference type="NCBI Taxonomy" id="1353533"/>
    <lineage>
        <taxon>Bacteria</taxon>
        <taxon>Pseudomonadati</taxon>
        <taxon>Pseudomonadota</taxon>
        <taxon>Gammaproteobacteria</taxon>
        <taxon>Alteromonadales</taxon>
        <taxon>Pseudoalteromonadaceae</taxon>
        <taxon>Pseudoalteromonas</taxon>
    </lineage>
</organism>
<gene>
    <name evidence="2" type="ORF">PL2TA16_00042</name>
</gene>
<proteinExistence type="predicted"/>
<name>V4HYJ2_PSEL2</name>
<dbReference type="EMBL" id="AUSV01000010">
    <property type="protein sequence ID" value="ESP94853.1"/>
    <property type="molecule type" value="Genomic_DNA"/>
</dbReference>
<keyword evidence="1" id="KW-1133">Transmembrane helix</keyword>
<reference evidence="2 3" key="1">
    <citation type="submission" date="2013-07" db="EMBL/GenBank/DDBJ databases">
        <title>Draft genome sequence of Pseudoalteromonas luteoviolacea 2ta16.</title>
        <authorList>
            <person name="Allen E.E."/>
            <person name="Azam F."/>
            <person name="Podell S."/>
        </authorList>
    </citation>
    <scope>NUCLEOTIDE SEQUENCE [LARGE SCALE GENOMIC DNA]</scope>
    <source>
        <strain evidence="2 3">2ta16</strain>
    </source>
</reference>